<evidence type="ECO:0000256" key="9">
    <source>
        <dbReference type="ARBA" id="ARBA00023034"/>
    </source>
</evidence>
<reference evidence="13" key="1">
    <citation type="submission" date="2015-12" db="EMBL/GenBank/DDBJ databases">
        <title>De novo transcriptome assembly of four potential Pierce s Disease insect vectors from Arizona vineyards.</title>
        <authorList>
            <person name="Tassone E.E."/>
        </authorList>
    </citation>
    <scope>NUCLEOTIDE SEQUENCE</scope>
</reference>
<dbReference type="PANTHER" id="PTHR21422:SF9">
    <property type="entry name" value="RAB3 GTPASE-ACTIVATING PROTEIN CATALYTIC SUBUNIT"/>
    <property type="match status" value="1"/>
</dbReference>
<organism evidence="13">
    <name type="scientific">Clastoptera arizonana</name>
    <name type="common">Arizona spittle bug</name>
    <dbReference type="NCBI Taxonomy" id="38151"/>
    <lineage>
        <taxon>Eukaryota</taxon>
        <taxon>Metazoa</taxon>
        <taxon>Ecdysozoa</taxon>
        <taxon>Arthropoda</taxon>
        <taxon>Hexapoda</taxon>
        <taxon>Insecta</taxon>
        <taxon>Pterygota</taxon>
        <taxon>Neoptera</taxon>
        <taxon>Paraneoptera</taxon>
        <taxon>Hemiptera</taxon>
        <taxon>Auchenorrhyncha</taxon>
        <taxon>Cercopoidea</taxon>
        <taxon>Clastopteridae</taxon>
        <taxon>Clastoptera</taxon>
    </lineage>
</organism>
<dbReference type="InterPro" id="IPR026147">
    <property type="entry name" value="Rab3GAP1_conserved"/>
</dbReference>
<evidence type="ECO:0000256" key="1">
    <source>
        <dbReference type="ARBA" id="ARBA00004222"/>
    </source>
</evidence>
<proteinExistence type="inferred from homology"/>
<evidence type="ECO:0000256" key="4">
    <source>
        <dbReference type="ARBA" id="ARBA00008856"/>
    </source>
</evidence>
<keyword evidence="9" id="KW-0333">Golgi apparatus</keyword>
<dbReference type="GO" id="GO:0005096">
    <property type="term" value="F:GTPase activator activity"/>
    <property type="evidence" value="ECO:0007669"/>
    <property type="project" value="UniProtKB-KW"/>
</dbReference>
<dbReference type="PANTHER" id="PTHR21422">
    <property type="entry name" value="RAB3 GTPASE-ACTIVATING PROTEIN CATALYTIC SUBUNIT"/>
    <property type="match status" value="1"/>
</dbReference>
<evidence type="ECO:0000256" key="5">
    <source>
        <dbReference type="ARBA" id="ARBA00015817"/>
    </source>
</evidence>
<dbReference type="Pfam" id="PF19533">
    <property type="entry name" value="Rab3-GAP_cat_C"/>
    <property type="match status" value="1"/>
</dbReference>
<evidence type="ECO:0000256" key="7">
    <source>
        <dbReference type="ARBA" id="ARBA00022490"/>
    </source>
</evidence>
<feature type="region of interest" description="Disordered" evidence="10">
    <location>
        <begin position="387"/>
        <end position="410"/>
    </location>
</feature>
<evidence type="ECO:0000259" key="12">
    <source>
        <dbReference type="Pfam" id="PF19533"/>
    </source>
</evidence>
<keyword evidence="8" id="KW-0256">Endoplasmic reticulum</keyword>
<keyword evidence="6" id="KW-0343">GTPase activation</keyword>
<feature type="domain" description="Rab3GAP catalytic subunit conserved" evidence="11">
    <location>
        <begin position="419"/>
        <end position="571"/>
    </location>
</feature>
<evidence type="ECO:0000256" key="10">
    <source>
        <dbReference type="SAM" id="MobiDB-lite"/>
    </source>
</evidence>
<gene>
    <name evidence="13" type="ORF">g.3579</name>
</gene>
<feature type="compositionally biased region" description="Polar residues" evidence="10">
    <location>
        <begin position="395"/>
        <end position="407"/>
    </location>
</feature>
<evidence type="ECO:0000256" key="8">
    <source>
        <dbReference type="ARBA" id="ARBA00022824"/>
    </source>
</evidence>
<feature type="domain" description="Rab3GAP catalytic subunit C-terminal" evidence="12">
    <location>
        <begin position="583"/>
        <end position="778"/>
    </location>
</feature>
<dbReference type="InterPro" id="IPR045700">
    <property type="entry name" value="Rab3GAP1"/>
</dbReference>
<name>A0A1B6DTG6_9HEMI</name>
<dbReference type="AlphaFoldDB" id="A0A1B6DTG6"/>
<dbReference type="InterPro" id="IPR045698">
    <property type="entry name" value="Rab3GAP1_C"/>
</dbReference>
<dbReference type="GO" id="GO:0005794">
    <property type="term" value="C:Golgi apparatus"/>
    <property type="evidence" value="ECO:0007669"/>
    <property type="project" value="UniProtKB-SubCell"/>
</dbReference>
<keyword evidence="7" id="KW-0963">Cytoplasm</keyword>
<evidence type="ECO:0000313" key="13">
    <source>
        <dbReference type="EMBL" id="JAS28963.1"/>
    </source>
</evidence>
<evidence type="ECO:0000259" key="11">
    <source>
        <dbReference type="Pfam" id="PF13890"/>
    </source>
</evidence>
<protein>
    <recommendedName>
        <fullName evidence="5">Rab3 GTPase-activating protein catalytic subunit</fullName>
    </recommendedName>
</protein>
<comment type="subcellular location">
    <subcellularLocation>
        <location evidence="3">Cytoplasm</location>
    </subcellularLocation>
    <subcellularLocation>
        <location evidence="2">Endoplasmic reticulum</location>
    </subcellularLocation>
    <subcellularLocation>
        <location evidence="1">Golgi apparatus</location>
        <location evidence="1">cis-Golgi network</location>
    </subcellularLocation>
</comment>
<dbReference type="Pfam" id="PF13890">
    <property type="entry name" value="Rab3-GTPase_cat"/>
    <property type="match status" value="1"/>
</dbReference>
<accession>A0A1B6DTG6</accession>
<evidence type="ECO:0000256" key="6">
    <source>
        <dbReference type="ARBA" id="ARBA00022468"/>
    </source>
</evidence>
<sequence length="779" mass="87221">MRVTVLFLFSYKYWSLGKKTFLGLCEGQGVRAEFEMIHLRKVPSNCKHLTGLLNVFKSQIGISPLPEPVMISARFSYTLKDWTSFVWTQEPPDLDFLQGEVGVAELGTLPFGATFDPVSEMVLHTSWHVVRETLVVDSESYSDFDPLQAPEWTVSVKMADKPACLLSEYLTEFVLLCTSNRSMQELLGDLIQGQVANLVCFDAITESPMPTISKVIGRVKESSNTDFKDGPIPGDLLMPILYFLFPDADNGNKSPYPQHLNSSIGKDGKSPQDVMTGMKSSPIDSLVWRLSVAMAHALHTLGGVRAAAYLWFEFCQELRFRWERAITIPGVPPGFPDPKTCLLNQKLQMLNCCVDRKNARENASHTTFVDAVTESDDEDEEFFDCSTDMEDSADKPNSSHKSSQNTQKIKRKPNYSLWNIPVGRKSRHGSMRLLNTEEYLYIPVTQEPPPKTEDQLEEDAQVLLQLGTDAQGTEMRARMMSASLLSDMESFKAANPGAILEDFIRWYSPRDWIEDNELDEFGQPKGHLSPRMQIPGNTWLEVWNAAKPVPAHRQKRLFDDTRDAEKVLHLLDSQRPCDIAKLLIPTLFHAAASQLFGRAAPIEVPGLEAAVKHIINKTEILSRVQIVDIKRYQELCNDIASAETLIAQVVSLEHKLCPGTAQTHEMRCFLSDLVTKPEALVPGGPRSNIANRIKAMFTEAYKVAQMISDNDPTSGPGKPWSPTGAHVEFPAPCEKEFILRATAPRPAPTSLTLPHRLSVRICKDEIKMAGCFCQDTTFQ</sequence>
<evidence type="ECO:0000256" key="2">
    <source>
        <dbReference type="ARBA" id="ARBA00004240"/>
    </source>
</evidence>
<dbReference type="EMBL" id="GEDC01008335">
    <property type="protein sequence ID" value="JAS28963.1"/>
    <property type="molecule type" value="Transcribed_RNA"/>
</dbReference>
<evidence type="ECO:0000256" key="3">
    <source>
        <dbReference type="ARBA" id="ARBA00004496"/>
    </source>
</evidence>
<dbReference type="GO" id="GO:0005783">
    <property type="term" value="C:endoplasmic reticulum"/>
    <property type="evidence" value="ECO:0007669"/>
    <property type="project" value="UniProtKB-SubCell"/>
</dbReference>
<comment type="similarity">
    <text evidence="4">Belongs to the Rab3-GAP catalytic subunit family.</text>
</comment>